<evidence type="ECO:0000256" key="1">
    <source>
        <dbReference type="SAM" id="MobiDB-lite"/>
    </source>
</evidence>
<feature type="region of interest" description="Disordered" evidence="1">
    <location>
        <begin position="55"/>
        <end position="141"/>
    </location>
</feature>
<dbReference type="RefSeq" id="WP_166174204.1">
    <property type="nucleotide sequence ID" value="NZ_CP045119.1"/>
</dbReference>
<dbReference type="KEGG" id="rub:GBA63_05450"/>
<protein>
    <recommendedName>
        <fullName evidence="4">Excalibur calcium-binding domain-containing protein</fullName>
    </recommendedName>
</protein>
<dbReference type="EMBL" id="CP045119">
    <property type="protein sequence ID" value="QIN82152.1"/>
    <property type="molecule type" value="Genomic_DNA"/>
</dbReference>
<accession>A0A6G8Q6S1</accession>
<feature type="compositionally biased region" description="Acidic residues" evidence="1">
    <location>
        <begin position="68"/>
        <end position="77"/>
    </location>
</feature>
<reference evidence="2 3" key="1">
    <citation type="submission" date="2019-10" db="EMBL/GenBank/DDBJ databases">
        <title>Rubrobacter sp nov SCSIO 52090 isolated from a deep-sea sediment in the South China Sea.</title>
        <authorList>
            <person name="Chen R.W."/>
        </authorList>
    </citation>
    <scope>NUCLEOTIDE SEQUENCE [LARGE SCALE GENOMIC DNA]</scope>
    <source>
        <strain evidence="2 3">SCSIO 52909</strain>
    </source>
</reference>
<proteinExistence type="predicted"/>
<evidence type="ECO:0000313" key="3">
    <source>
        <dbReference type="Proteomes" id="UP000501452"/>
    </source>
</evidence>
<gene>
    <name evidence="2" type="ORF">GBA63_05450</name>
</gene>
<name>A0A6G8Q6S1_9ACTN</name>
<evidence type="ECO:0000313" key="2">
    <source>
        <dbReference type="EMBL" id="QIN82152.1"/>
    </source>
</evidence>
<dbReference type="Proteomes" id="UP000501452">
    <property type="component" value="Chromosome"/>
</dbReference>
<sequence length="156" mass="16729">MGSRLFIVAAVLVLVVGVVGRITYERTLNTATPAYAQDEDPTIGRDCGDFRSQAEAQAALRQNPSDPDVLDEDEGPDDGVACESTDYDNRARDETPVAAAIGTGRDDTEDGNAQRTPRRNSDLLQSGGPAHGPVLAMPDGSCLPEYPVKRNGYCYR</sequence>
<evidence type="ECO:0008006" key="4">
    <source>
        <dbReference type="Google" id="ProtNLM"/>
    </source>
</evidence>
<organism evidence="2 3">
    <name type="scientific">Rubrobacter tropicus</name>
    <dbReference type="NCBI Taxonomy" id="2653851"/>
    <lineage>
        <taxon>Bacteria</taxon>
        <taxon>Bacillati</taxon>
        <taxon>Actinomycetota</taxon>
        <taxon>Rubrobacteria</taxon>
        <taxon>Rubrobacterales</taxon>
        <taxon>Rubrobacteraceae</taxon>
        <taxon>Rubrobacter</taxon>
    </lineage>
</organism>
<keyword evidence="3" id="KW-1185">Reference proteome</keyword>
<dbReference type="AlphaFoldDB" id="A0A6G8Q6S1"/>